<name>A0A644YE83_9ZZZZ</name>
<comment type="caution">
    <text evidence="1">The sequence shown here is derived from an EMBL/GenBank/DDBJ whole genome shotgun (WGS) entry which is preliminary data.</text>
</comment>
<organism evidence="1">
    <name type="scientific">bioreactor metagenome</name>
    <dbReference type="NCBI Taxonomy" id="1076179"/>
    <lineage>
        <taxon>unclassified sequences</taxon>
        <taxon>metagenomes</taxon>
        <taxon>ecological metagenomes</taxon>
    </lineage>
</organism>
<proteinExistence type="predicted"/>
<sequence>MNEYNISIYQEHEEIKLLTGESEWNNITLDFFNKDISGRALFRLETDKRVELNKDLPIAGYIVDDNVKNIKDSNIDKISNHNADNEIVIYLKITNI</sequence>
<gene>
    <name evidence="1" type="ORF">SDC9_73255</name>
</gene>
<reference evidence="1" key="1">
    <citation type="submission" date="2019-08" db="EMBL/GenBank/DDBJ databases">
        <authorList>
            <person name="Kucharzyk K."/>
            <person name="Murdoch R.W."/>
            <person name="Higgins S."/>
            <person name="Loffler F."/>
        </authorList>
    </citation>
    <scope>NUCLEOTIDE SEQUENCE</scope>
</reference>
<evidence type="ECO:0000313" key="1">
    <source>
        <dbReference type="EMBL" id="MPM26750.1"/>
    </source>
</evidence>
<dbReference type="AlphaFoldDB" id="A0A644YE83"/>
<dbReference type="EMBL" id="VSSQ01004815">
    <property type="protein sequence ID" value="MPM26750.1"/>
    <property type="molecule type" value="Genomic_DNA"/>
</dbReference>
<accession>A0A644YE83</accession>
<protein>
    <submittedName>
        <fullName evidence="1">Uncharacterized protein</fullName>
    </submittedName>
</protein>